<accession>D3LTC7</accession>
<keyword evidence="6 8" id="KW-0119">Carbohydrate metabolism</keyword>
<protein>
    <recommendedName>
        <fullName evidence="8">Fructose-1,6-bisphosphatase</fullName>
    </recommendedName>
</protein>
<proteinExistence type="inferred from homology"/>
<keyword evidence="5 9" id="KW-0464">Manganese</keyword>
<evidence type="ECO:0000313" key="11">
    <source>
        <dbReference type="EMBL" id="EFD94466.1"/>
    </source>
</evidence>
<dbReference type="Proteomes" id="UP000004018">
    <property type="component" value="Unassembled WGS sequence"/>
</dbReference>
<evidence type="ECO:0000313" key="14">
    <source>
        <dbReference type="Proteomes" id="UP000004018"/>
    </source>
</evidence>
<dbReference type="PANTHER" id="PTHR30447">
    <property type="entry name" value="FRUCTOSE-1,6-BISPHOSPHATASE CLASS 2"/>
    <property type="match status" value="1"/>
</dbReference>
<evidence type="ECO:0000313" key="12">
    <source>
        <dbReference type="EMBL" id="EGL41447.1"/>
    </source>
</evidence>
<sequence>MDRLLTLEFVRVTEAAAIRAGRLMGKGNKAASDQLAVDGMHAVLAGVPIDGTVVIGEGEMDAAPMLYIGEKVGAGGTPVDIAVDPLEGTNLTAKGQDGSIAVIAIAGKGNLLHAPDMYMEKLCVGPRAKGRIDLNLPIAENLRRVAEGLERSIDDLTVVILDRERHAEMIRQCREAGARIKLITDGDVSPAVDIGIEGSGVHLLMGIGGAPEGVLAAAALKCLGGDMQARLIPYTEAERQRCAAMGIRDVNTVLTIDDLVKGDDCIFSATAITNTPLLRGIQYFGGGARTMSVVMRYKSGTIRVIDTFHRFDKNAKWRVHF</sequence>
<dbReference type="Proteomes" id="UP000003242">
    <property type="component" value="Unassembled WGS sequence"/>
</dbReference>
<dbReference type="GO" id="GO:0042132">
    <property type="term" value="F:fructose 1,6-bisphosphate 1-phosphatase activity"/>
    <property type="evidence" value="ECO:0007669"/>
    <property type="project" value="UniProtKB-EC"/>
</dbReference>
<comment type="cofactor">
    <cofactor evidence="9">
        <name>Mn(2+)</name>
        <dbReference type="ChEBI" id="CHEBI:29035"/>
    </cofactor>
</comment>
<dbReference type="FunFam" id="3.40.190.90:FF:000001">
    <property type="entry name" value="Fructose-1,6-bisphosphatase"/>
    <property type="match status" value="1"/>
</dbReference>
<keyword evidence="14" id="KW-1185">Reference proteome</keyword>
<keyword evidence="3 9" id="KW-0479">Metal-binding</keyword>
<evidence type="ECO:0000256" key="10">
    <source>
        <dbReference type="PIRSR" id="PIRSR004532-2"/>
    </source>
</evidence>
<gene>
    <name evidence="11" type="primary">glpX</name>
    <name evidence="11" type="ORF">HMPREF0889_0526</name>
    <name evidence="12" type="ORF">HMPREF1039_1429</name>
</gene>
<dbReference type="EMBL" id="AFIJ01000011">
    <property type="protein sequence ID" value="EGL41447.1"/>
    <property type="molecule type" value="Genomic_DNA"/>
</dbReference>
<feature type="binding site" evidence="10">
    <location>
        <position position="209"/>
    </location>
    <ligand>
        <name>substrate</name>
    </ligand>
</feature>
<reference evidence="13" key="1">
    <citation type="submission" date="2009-12" db="EMBL/GenBank/DDBJ databases">
        <title>Sequence of Clostridiales genomosp. BVAB3 str. UPII9-5.</title>
        <authorList>
            <person name="Madupu R."/>
            <person name="Durkin A.S."/>
            <person name="Torralba M."/>
            <person name="Methe B."/>
            <person name="Sutton G.G."/>
            <person name="Strausberg R.L."/>
            <person name="Nelson K.E."/>
        </authorList>
    </citation>
    <scope>NUCLEOTIDE SEQUENCE [LARGE SCALE GENOMIC DNA]</scope>
    <source>
        <strain evidence="13">28L</strain>
    </source>
</reference>
<evidence type="ECO:0000256" key="7">
    <source>
        <dbReference type="ARBA" id="ARBA00024331"/>
    </source>
</evidence>
<reference evidence="12 14" key="3">
    <citation type="submission" date="2011-04" db="EMBL/GenBank/DDBJ databases">
        <authorList>
            <person name="Harkins D.M."/>
            <person name="Madupu R."/>
            <person name="Durkin A.S."/>
            <person name="Torralba M."/>
            <person name="Methe B."/>
            <person name="Sutton G.G."/>
            <person name="Nelson K.E."/>
        </authorList>
    </citation>
    <scope>NUCLEOTIDE SEQUENCE [LARGE SCALE GENOMIC DNA]</scope>
    <source>
        <strain evidence="12 14">UPII 199-6</strain>
    </source>
</reference>
<evidence type="ECO:0000256" key="9">
    <source>
        <dbReference type="PIRSR" id="PIRSR004532-1"/>
    </source>
</evidence>
<dbReference type="OrthoDB" id="9779353at2"/>
<evidence type="ECO:0000256" key="8">
    <source>
        <dbReference type="PIRNR" id="PIRNR004532"/>
    </source>
</evidence>
<dbReference type="AlphaFoldDB" id="D3LTC7"/>
<evidence type="ECO:0000256" key="3">
    <source>
        <dbReference type="ARBA" id="ARBA00022723"/>
    </source>
</evidence>
<dbReference type="Gene3D" id="3.30.540.10">
    <property type="entry name" value="Fructose-1,6-Bisphosphatase, subunit A, domain 1"/>
    <property type="match status" value="1"/>
</dbReference>
<comment type="pathway">
    <text evidence="7">Carbohydrate biosynthesis.</text>
</comment>
<feature type="binding site" evidence="10">
    <location>
        <position position="118"/>
    </location>
    <ligand>
        <name>substrate</name>
    </ligand>
</feature>
<dbReference type="GO" id="GO:0030388">
    <property type="term" value="P:fructose 1,6-bisphosphate metabolic process"/>
    <property type="evidence" value="ECO:0007669"/>
    <property type="project" value="TreeGrafter"/>
</dbReference>
<dbReference type="InterPro" id="IPR004464">
    <property type="entry name" value="FBPase_class-2/SBPase"/>
</dbReference>
<feature type="binding site" evidence="9">
    <location>
        <position position="57"/>
    </location>
    <ligand>
        <name>Mn(2+)</name>
        <dbReference type="ChEBI" id="CHEBI:29035"/>
        <label>1</label>
    </ligand>
</feature>
<dbReference type="Gene3D" id="3.40.190.90">
    <property type="match status" value="1"/>
</dbReference>
<dbReference type="PIRSF" id="PIRSF004532">
    <property type="entry name" value="GlpX"/>
    <property type="match status" value="1"/>
</dbReference>
<feature type="binding site" evidence="10">
    <location>
        <begin position="163"/>
        <end position="165"/>
    </location>
    <ligand>
        <name>substrate</name>
    </ligand>
</feature>
<dbReference type="eggNOG" id="COG1494">
    <property type="taxonomic scope" value="Bacteria"/>
</dbReference>
<evidence type="ECO:0000256" key="2">
    <source>
        <dbReference type="ARBA" id="ARBA00008989"/>
    </source>
</evidence>
<evidence type="ECO:0000313" key="13">
    <source>
        <dbReference type="Proteomes" id="UP000003242"/>
    </source>
</evidence>
<feature type="binding site" evidence="10">
    <location>
        <begin position="185"/>
        <end position="187"/>
    </location>
    <ligand>
        <name>substrate</name>
    </ligand>
</feature>
<feature type="binding site" evidence="10">
    <location>
        <begin position="87"/>
        <end position="89"/>
    </location>
    <ligand>
        <name>substrate</name>
    </ligand>
</feature>
<comment type="similarity">
    <text evidence="2 8">Belongs to the FBPase class 2 family.</text>
</comment>
<feature type="binding site" evidence="9">
    <location>
        <position position="87"/>
    </location>
    <ligand>
        <name>Mn(2+)</name>
        <dbReference type="ChEBI" id="CHEBI:29035"/>
        <label>2</label>
    </ligand>
</feature>
<comment type="caution">
    <text evidence="11">The sequence shown here is derived from an EMBL/GenBank/DDBJ whole genome shotgun (WGS) entry which is preliminary data.</text>
</comment>
<dbReference type="GO" id="GO:0046872">
    <property type="term" value="F:metal ion binding"/>
    <property type="evidence" value="ECO:0007669"/>
    <property type="project" value="UniProtKB-KW"/>
</dbReference>
<dbReference type="RefSeq" id="WP_007390783.1">
    <property type="nucleotide sequence ID" value="NZ_ADGP01000009.1"/>
</dbReference>
<dbReference type="Pfam" id="PF03320">
    <property type="entry name" value="FBPase_glpX"/>
    <property type="match status" value="1"/>
</dbReference>
<keyword evidence="4 11" id="KW-0378">Hydrolase</keyword>
<evidence type="ECO:0000256" key="6">
    <source>
        <dbReference type="ARBA" id="ARBA00023277"/>
    </source>
</evidence>
<feature type="binding site" evidence="9">
    <location>
        <position position="212"/>
    </location>
    <ligand>
        <name>Mn(2+)</name>
        <dbReference type="ChEBI" id="CHEBI:29035"/>
        <label>2</label>
    </ligand>
</feature>
<dbReference type="EMBL" id="ADGP01000009">
    <property type="protein sequence ID" value="EFD94466.1"/>
    <property type="molecule type" value="Genomic_DNA"/>
</dbReference>
<evidence type="ECO:0000256" key="1">
    <source>
        <dbReference type="ARBA" id="ARBA00001273"/>
    </source>
</evidence>
<organism evidence="11 13">
    <name type="scientific">Megasphaera lornae</name>
    <dbReference type="NCBI Taxonomy" id="1000568"/>
    <lineage>
        <taxon>Bacteria</taxon>
        <taxon>Bacillati</taxon>
        <taxon>Bacillota</taxon>
        <taxon>Negativicutes</taxon>
        <taxon>Veillonellales</taxon>
        <taxon>Veillonellaceae</taxon>
        <taxon>Megasphaera</taxon>
    </lineage>
</organism>
<reference evidence="11" key="2">
    <citation type="submission" date="2009-12" db="EMBL/GenBank/DDBJ databases">
        <authorList>
            <person name="Madupu R."/>
            <person name="Durkin A.S."/>
            <person name="Torralba M."/>
            <person name="Methe B."/>
            <person name="Sutton G.G."/>
            <person name="Strausberg R.L."/>
            <person name="Nelson K.E."/>
        </authorList>
    </citation>
    <scope>NUCLEOTIDE SEQUENCE</scope>
    <source>
        <strain evidence="11">28L</strain>
    </source>
</reference>
<evidence type="ECO:0000256" key="5">
    <source>
        <dbReference type="ARBA" id="ARBA00023211"/>
    </source>
</evidence>
<dbReference type="SUPFAM" id="SSF56655">
    <property type="entry name" value="Carbohydrate phosphatase"/>
    <property type="match status" value="1"/>
</dbReference>
<dbReference type="GO" id="GO:0006071">
    <property type="term" value="P:glycerol metabolic process"/>
    <property type="evidence" value="ECO:0007669"/>
    <property type="project" value="InterPro"/>
</dbReference>
<name>D3LTC7_9FIRM</name>
<feature type="binding site" evidence="9">
    <location>
        <position position="33"/>
    </location>
    <ligand>
        <name>Mn(2+)</name>
        <dbReference type="ChEBI" id="CHEBI:29035"/>
        <label>1</label>
    </ligand>
</feature>
<dbReference type="CDD" id="cd01516">
    <property type="entry name" value="FBPase_glpX"/>
    <property type="match status" value="1"/>
</dbReference>
<dbReference type="PANTHER" id="PTHR30447:SF0">
    <property type="entry name" value="FRUCTOSE-1,6-BISPHOSPHATASE 1 CLASS 2-RELATED"/>
    <property type="match status" value="1"/>
</dbReference>
<comment type="catalytic activity">
    <reaction evidence="1">
        <text>beta-D-fructose 1,6-bisphosphate + H2O = beta-D-fructose 6-phosphate + phosphate</text>
        <dbReference type="Rhea" id="RHEA:11064"/>
        <dbReference type="ChEBI" id="CHEBI:15377"/>
        <dbReference type="ChEBI" id="CHEBI:32966"/>
        <dbReference type="ChEBI" id="CHEBI:43474"/>
        <dbReference type="ChEBI" id="CHEBI:57634"/>
        <dbReference type="EC" id="3.1.3.11"/>
    </reaction>
</comment>
<evidence type="ECO:0000256" key="4">
    <source>
        <dbReference type="ARBA" id="ARBA00022801"/>
    </source>
</evidence>
<dbReference type="GO" id="GO:0005829">
    <property type="term" value="C:cytosol"/>
    <property type="evidence" value="ECO:0007669"/>
    <property type="project" value="TreeGrafter"/>
</dbReference>
<dbReference type="STRING" id="699218.HMPREF0889_0526"/>
<dbReference type="GO" id="GO:0006094">
    <property type="term" value="P:gluconeogenesis"/>
    <property type="evidence" value="ECO:0007669"/>
    <property type="project" value="InterPro"/>
</dbReference>
<dbReference type="NCBIfam" id="TIGR00330">
    <property type="entry name" value="glpX"/>
    <property type="match status" value="1"/>
</dbReference>
<feature type="binding site" evidence="9">
    <location>
        <position position="84"/>
    </location>
    <ligand>
        <name>Mn(2+)</name>
        <dbReference type="ChEBI" id="CHEBI:29035"/>
        <label>2</label>
    </ligand>
</feature>